<accession>A0A2A4Z970</accession>
<protein>
    <recommendedName>
        <fullName evidence="2">SnoaL-like domain-containing protein</fullName>
    </recommendedName>
</protein>
<comment type="caution">
    <text evidence="1">The sequence shown here is derived from an EMBL/GenBank/DDBJ whole genome shotgun (WGS) entry which is preliminary data.</text>
</comment>
<dbReference type="SUPFAM" id="SSF54427">
    <property type="entry name" value="NTF2-like"/>
    <property type="match status" value="1"/>
</dbReference>
<sequence length="136" mass="15695">MSNNMQMVDYFIREFYRAKKSGLVDMVTPTFKFKPPLKPELNFEEYMDYIDGLVNSVNLIVHEITSDDDELFKVEYTIETLSVNGGLGIEIKGYTMVGVVDGLVDYVEIIYNANELDPQKLQEFKAELYKSQLQDV</sequence>
<gene>
    <name evidence="1" type="ORF">COB13_03885</name>
</gene>
<dbReference type="EMBL" id="NVUS01000003">
    <property type="protein sequence ID" value="PCJ03088.1"/>
    <property type="molecule type" value="Genomic_DNA"/>
</dbReference>
<evidence type="ECO:0008006" key="2">
    <source>
        <dbReference type="Google" id="ProtNLM"/>
    </source>
</evidence>
<dbReference type="InterPro" id="IPR032710">
    <property type="entry name" value="NTF2-like_dom_sf"/>
</dbReference>
<reference evidence="1" key="2">
    <citation type="journal article" date="2018" name="ISME J.">
        <title>A dynamic microbial community with high functional redundancy inhabits the cold, oxic subseafloor aquifer.</title>
        <authorList>
            <person name="Tully B.J."/>
            <person name="Wheat C.G."/>
            <person name="Glazer B.T."/>
            <person name="Huber J.A."/>
        </authorList>
    </citation>
    <scope>NUCLEOTIDE SEQUENCE</scope>
    <source>
        <strain evidence="1">NORP83</strain>
    </source>
</reference>
<name>A0A2A4Z970_9PROT</name>
<organism evidence="1">
    <name type="scientific">OCS116 cluster bacterium</name>
    <dbReference type="NCBI Taxonomy" id="2030921"/>
    <lineage>
        <taxon>Bacteria</taxon>
        <taxon>Pseudomonadati</taxon>
        <taxon>Pseudomonadota</taxon>
        <taxon>Alphaproteobacteria</taxon>
        <taxon>OCS116 cluster</taxon>
    </lineage>
</organism>
<dbReference type="AlphaFoldDB" id="A0A2A4Z970"/>
<evidence type="ECO:0000313" key="1">
    <source>
        <dbReference type="EMBL" id="PCJ03088.1"/>
    </source>
</evidence>
<reference key="1">
    <citation type="submission" date="2017-08" db="EMBL/GenBank/DDBJ databases">
        <title>A dynamic microbial community with high functional redundancy inhabits the cold, oxic subseafloor aquifer.</title>
        <authorList>
            <person name="Tully B.J."/>
            <person name="Wheat C.G."/>
            <person name="Glazer B.T."/>
            <person name="Huber J.A."/>
        </authorList>
    </citation>
    <scope>NUCLEOTIDE SEQUENCE [LARGE SCALE GENOMIC DNA]</scope>
</reference>
<proteinExistence type="predicted"/>